<sequence>MHILSEPPQLLTVYQVHVSLGSERLSKETRIETHKKLHYLNIYTGILDCVDISITSVKELSNCNATYLCIHCVVPWQFISVNSSTLLNVTTFRSFSKLIGTPKLWTVVLTTEIGSIDFENLPKNPFILSTKQQNIPFQFAILSILLYASNSSIALVSALSQKDDGLNEILAEKRMSLDYKLDASGKYEGDFRQDLLWQTSIVSNEGYNFITCYSADRLKFSYYFEPFQIEL</sequence>
<evidence type="ECO:0000313" key="2">
    <source>
        <dbReference type="Proteomes" id="UP001642540"/>
    </source>
</evidence>
<organism evidence="1 2">
    <name type="scientific">Orchesella dallaii</name>
    <dbReference type="NCBI Taxonomy" id="48710"/>
    <lineage>
        <taxon>Eukaryota</taxon>
        <taxon>Metazoa</taxon>
        <taxon>Ecdysozoa</taxon>
        <taxon>Arthropoda</taxon>
        <taxon>Hexapoda</taxon>
        <taxon>Collembola</taxon>
        <taxon>Entomobryomorpha</taxon>
        <taxon>Entomobryoidea</taxon>
        <taxon>Orchesellidae</taxon>
        <taxon>Orchesellinae</taxon>
        <taxon>Orchesella</taxon>
    </lineage>
</organism>
<accession>A0ABP1S7W0</accession>
<evidence type="ECO:0000313" key="1">
    <source>
        <dbReference type="EMBL" id="CAL8146277.1"/>
    </source>
</evidence>
<dbReference type="EMBL" id="CAXLJM020000164">
    <property type="protein sequence ID" value="CAL8146277.1"/>
    <property type="molecule type" value="Genomic_DNA"/>
</dbReference>
<keyword evidence="2" id="KW-1185">Reference proteome</keyword>
<comment type="caution">
    <text evidence="1">The sequence shown here is derived from an EMBL/GenBank/DDBJ whole genome shotgun (WGS) entry which is preliminary data.</text>
</comment>
<reference evidence="1 2" key="1">
    <citation type="submission" date="2024-08" db="EMBL/GenBank/DDBJ databases">
        <authorList>
            <person name="Cucini C."/>
            <person name="Frati F."/>
        </authorList>
    </citation>
    <scope>NUCLEOTIDE SEQUENCE [LARGE SCALE GENOMIC DNA]</scope>
</reference>
<protein>
    <submittedName>
        <fullName evidence="1">Uncharacterized protein</fullName>
    </submittedName>
</protein>
<gene>
    <name evidence="1" type="ORF">ODALV1_LOCUS30763</name>
</gene>
<name>A0ABP1S7W0_9HEXA</name>
<proteinExistence type="predicted"/>
<dbReference type="Proteomes" id="UP001642540">
    <property type="component" value="Unassembled WGS sequence"/>
</dbReference>